<dbReference type="PANTHER" id="PTHR34512:SF30">
    <property type="entry name" value="OUTER MEMBRANE PROTEIN ASSEMBLY FACTOR BAMB"/>
    <property type="match status" value="1"/>
</dbReference>
<proteinExistence type="predicted"/>
<dbReference type="RefSeq" id="WP_306273101.1">
    <property type="nucleotide sequence ID" value="NZ_CP130472.1"/>
</dbReference>
<dbReference type="Pfam" id="PF13360">
    <property type="entry name" value="PQQ_2"/>
    <property type="match status" value="1"/>
</dbReference>
<feature type="transmembrane region" description="Helical" evidence="1">
    <location>
        <begin position="34"/>
        <end position="54"/>
    </location>
</feature>
<organism evidence="3 4">
    <name type="scientific">Micromonospora profundi</name>
    <dbReference type="NCBI Taxonomy" id="1420889"/>
    <lineage>
        <taxon>Bacteria</taxon>
        <taxon>Bacillati</taxon>
        <taxon>Actinomycetota</taxon>
        <taxon>Actinomycetes</taxon>
        <taxon>Micromonosporales</taxon>
        <taxon>Micromonosporaceae</taxon>
        <taxon>Micromonospora</taxon>
    </lineage>
</organism>
<dbReference type="Proteomes" id="UP001235874">
    <property type="component" value="Chromosome"/>
</dbReference>
<sequence length="440" mass="46009">MNRPRHYTAGASLVVLAGAGLIMATIAWRWGHLAYGIGVAAVVVGVVWTVALVARGTASRIALSTGAAVVIVAGAVVAVTGFPQSPPRWKMPADAQRPNGESARTGDLIIIGGTARHAETGAVAWAHEGPDATPLLVDDRLVVIGTKDGSIGVDPATGREIWRSTVAGRGIAQDGKVLVVAARDGAEATALDLATGATLWRQSGRAVMECDLGPVDRFSPAREQSHVLLVRDEKRKGNVELIDLVEGRTTIADVDCSVAARIVGEVLLQADGKKLAGRSPADGRPLWSTSVEQPWHVDGSGSTVFTPTDRAEVVGIDVTTGRSSRIAPPPGTRKVQLVSGEQRTPDVWALLDVDSGAALWNPGTGRTVKIPEAVTIRVGNVDVSSGWIGLSGATRDFTGAKTDTCWAFSPDGRLSDPFPGRICFVDDGLLEIQGNVHPIL</sequence>
<dbReference type="AlphaFoldDB" id="A0AAJ6KZH2"/>
<dbReference type="EMBL" id="CP130472">
    <property type="protein sequence ID" value="WLS46904.1"/>
    <property type="molecule type" value="Genomic_DNA"/>
</dbReference>
<dbReference type="KEGG" id="mprn:Q3V37_06510"/>
<dbReference type="SUPFAM" id="SSF50998">
    <property type="entry name" value="Quinoprotein alcohol dehydrogenase-like"/>
    <property type="match status" value="1"/>
</dbReference>
<dbReference type="Gene3D" id="2.130.10.10">
    <property type="entry name" value="YVTN repeat-like/Quinoprotein amine dehydrogenase"/>
    <property type="match status" value="1"/>
</dbReference>
<dbReference type="InterPro" id="IPR015943">
    <property type="entry name" value="WD40/YVTN_repeat-like_dom_sf"/>
</dbReference>
<dbReference type="PANTHER" id="PTHR34512">
    <property type="entry name" value="CELL SURFACE PROTEIN"/>
    <property type="match status" value="1"/>
</dbReference>
<evidence type="ECO:0000313" key="3">
    <source>
        <dbReference type="EMBL" id="WLS46904.1"/>
    </source>
</evidence>
<evidence type="ECO:0000313" key="4">
    <source>
        <dbReference type="Proteomes" id="UP001235874"/>
    </source>
</evidence>
<reference evidence="3 4" key="1">
    <citation type="submission" date="2023-07" db="EMBL/GenBank/DDBJ databases">
        <title>Micromonospora profundi TRM 95458 converts glycerol to a new osmotic compound.</title>
        <authorList>
            <person name="Lu D."/>
        </authorList>
    </citation>
    <scope>NUCLEOTIDE SEQUENCE [LARGE SCALE GENOMIC DNA]</scope>
    <source>
        <strain evidence="3 4">TRM95458</strain>
    </source>
</reference>
<protein>
    <submittedName>
        <fullName evidence="3">PQQ-binding-like beta-propeller repeat protein</fullName>
    </submittedName>
</protein>
<keyword evidence="4" id="KW-1185">Reference proteome</keyword>
<gene>
    <name evidence="3" type="ORF">Q3V37_06510</name>
</gene>
<keyword evidence="1" id="KW-0472">Membrane</keyword>
<evidence type="ECO:0000256" key="1">
    <source>
        <dbReference type="SAM" id="Phobius"/>
    </source>
</evidence>
<accession>A0AAJ6KZH2</accession>
<feature type="domain" description="Pyrrolo-quinoline quinone repeat" evidence="2">
    <location>
        <begin position="118"/>
        <end position="325"/>
    </location>
</feature>
<feature type="transmembrane region" description="Helical" evidence="1">
    <location>
        <begin position="61"/>
        <end position="82"/>
    </location>
</feature>
<dbReference type="InterPro" id="IPR011047">
    <property type="entry name" value="Quinoprotein_ADH-like_sf"/>
</dbReference>
<feature type="transmembrane region" description="Helical" evidence="1">
    <location>
        <begin position="7"/>
        <end position="28"/>
    </location>
</feature>
<evidence type="ECO:0000259" key="2">
    <source>
        <dbReference type="Pfam" id="PF13360"/>
    </source>
</evidence>
<name>A0AAJ6KZH2_9ACTN</name>
<keyword evidence="1" id="KW-1133">Transmembrane helix</keyword>
<dbReference type="InterPro" id="IPR002372">
    <property type="entry name" value="PQQ_rpt_dom"/>
</dbReference>
<keyword evidence="1" id="KW-0812">Transmembrane</keyword>